<gene>
    <name evidence="2" type="ORF">JYB88_10745</name>
</gene>
<evidence type="ECO:0000313" key="2">
    <source>
        <dbReference type="EMBL" id="QSX31878.1"/>
    </source>
</evidence>
<keyword evidence="1" id="KW-1133">Transmembrane helix</keyword>
<keyword evidence="3" id="KW-1185">Reference proteome</keyword>
<feature type="transmembrane region" description="Helical" evidence="1">
    <location>
        <begin position="77"/>
        <end position="95"/>
    </location>
</feature>
<keyword evidence="1" id="KW-0472">Membrane</keyword>
<dbReference type="KEGG" id="scyp:JYB88_10745"/>
<evidence type="ECO:0000313" key="3">
    <source>
        <dbReference type="Proteomes" id="UP000663281"/>
    </source>
</evidence>
<sequence length="138" mass="15954">MLYLLLAFLGRGWLVFIASLTQADDRAGLVRLFYPLKDDFLLALLTGLGAVLLYLLVIAERKRAWRWPMAVFRRMKWGLWSLLTLDGMLLGQRLLHSDFMFSPAAAFDALMLFWGALYLLKSLHLKLYLNDWQADAED</sequence>
<dbReference type="RefSeq" id="WP_207326297.1">
    <property type="nucleotide sequence ID" value="NZ_CP071504.1"/>
</dbReference>
<dbReference type="AlphaFoldDB" id="A0A975AN11"/>
<evidence type="ECO:0000256" key="1">
    <source>
        <dbReference type="SAM" id="Phobius"/>
    </source>
</evidence>
<organism evidence="2 3">
    <name type="scientific">Shewanella cyperi</name>
    <dbReference type="NCBI Taxonomy" id="2814292"/>
    <lineage>
        <taxon>Bacteria</taxon>
        <taxon>Pseudomonadati</taxon>
        <taxon>Pseudomonadota</taxon>
        <taxon>Gammaproteobacteria</taxon>
        <taxon>Alteromonadales</taxon>
        <taxon>Shewanellaceae</taxon>
        <taxon>Shewanella</taxon>
    </lineage>
</organism>
<accession>A0A975AN11</accession>
<name>A0A975AN11_9GAMM</name>
<protein>
    <submittedName>
        <fullName evidence="2">DUF2919 domain-containing protein</fullName>
    </submittedName>
</protein>
<dbReference type="Proteomes" id="UP000663281">
    <property type="component" value="Chromosome"/>
</dbReference>
<dbReference type="Pfam" id="PF11143">
    <property type="entry name" value="DUF2919"/>
    <property type="match status" value="1"/>
</dbReference>
<proteinExistence type="predicted"/>
<keyword evidence="1" id="KW-0812">Transmembrane</keyword>
<feature type="transmembrane region" description="Helical" evidence="1">
    <location>
        <begin position="39"/>
        <end position="57"/>
    </location>
</feature>
<feature type="transmembrane region" description="Helical" evidence="1">
    <location>
        <begin position="101"/>
        <end position="120"/>
    </location>
</feature>
<dbReference type="InterPro" id="IPR021318">
    <property type="entry name" value="DUF2919"/>
</dbReference>
<dbReference type="EMBL" id="CP071504">
    <property type="protein sequence ID" value="QSX31878.1"/>
    <property type="molecule type" value="Genomic_DNA"/>
</dbReference>
<reference evidence="2 3" key="1">
    <citation type="submission" date="2021-03" db="EMBL/GenBank/DDBJ databases">
        <title>Novel species identification of genus Shewanella.</title>
        <authorList>
            <person name="Liu G."/>
            <person name="Zhang Q."/>
        </authorList>
    </citation>
    <scope>NUCLEOTIDE SEQUENCE [LARGE SCALE GENOMIC DNA]</scope>
    <source>
        <strain evidence="2 3">FJAT-53726</strain>
    </source>
</reference>